<proteinExistence type="predicted"/>
<dbReference type="FunFam" id="3.30.160.60:FF:000478">
    <property type="entry name" value="Zinc finger protein 133"/>
    <property type="match status" value="1"/>
</dbReference>
<comment type="subcellular location">
    <subcellularLocation>
        <location evidence="1">Nucleus</location>
    </subcellularLocation>
</comment>
<evidence type="ECO:0000313" key="12">
    <source>
        <dbReference type="EMBL" id="KAH3809679.1"/>
    </source>
</evidence>
<protein>
    <recommendedName>
        <fullName evidence="11">C2H2-type domain-containing protein</fullName>
    </recommendedName>
</protein>
<dbReference type="OrthoDB" id="6219366at2759"/>
<reference evidence="12" key="1">
    <citation type="journal article" date="2019" name="bioRxiv">
        <title>The Genome of the Zebra Mussel, Dreissena polymorpha: A Resource for Invasive Species Research.</title>
        <authorList>
            <person name="McCartney M.A."/>
            <person name="Auch B."/>
            <person name="Kono T."/>
            <person name="Mallez S."/>
            <person name="Zhang Y."/>
            <person name="Obille A."/>
            <person name="Becker A."/>
            <person name="Abrahante J.E."/>
            <person name="Garbe J."/>
            <person name="Badalamenti J.P."/>
            <person name="Herman A."/>
            <person name="Mangelson H."/>
            <person name="Liachko I."/>
            <person name="Sullivan S."/>
            <person name="Sone E.D."/>
            <person name="Koren S."/>
            <person name="Silverstein K.A.T."/>
            <person name="Beckman K.B."/>
            <person name="Gohl D.M."/>
        </authorList>
    </citation>
    <scope>NUCLEOTIDE SEQUENCE</scope>
    <source>
        <strain evidence="12">Duluth1</strain>
        <tissue evidence="12">Whole animal</tissue>
    </source>
</reference>
<name>A0A9D4G326_DREPO</name>
<dbReference type="Gene3D" id="3.30.160.60">
    <property type="entry name" value="Classic Zinc Finger"/>
    <property type="match status" value="4"/>
</dbReference>
<feature type="domain" description="C2H2-type" evidence="11">
    <location>
        <begin position="288"/>
        <end position="315"/>
    </location>
</feature>
<dbReference type="EMBL" id="JAIWYP010000006">
    <property type="protein sequence ID" value="KAH3809679.1"/>
    <property type="molecule type" value="Genomic_DNA"/>
</dbReference>
<keyword evidence="3" id="KW-0677">Repeat</keyword>
<evidence type="ECO:0000256" key="1">
    <source>
        <dbReference type="ARBA" id="ARBA00004123"/>
    </source>
</evidence>
<dbReference type="PROSITE" id="PS50157">
    <property type="entry name" value="ZINC_FINGER_C2H2_2"/>
    <property type="match status" value="4"/>
</dbReference>
<organism evidence="12 13">
    <name type="scientific">Dreissena polymorpha</name>
    <name type="common">Zebra mussel</name>
    <name type="synonym">Mytilus polymorpha</name>
    <dbReference type="NCBI Taxonomy" id="45954"/>
    <lineage>
        <taxon>Eukaryota</taxon>
        <taxon>Metazoa</taxon>
        <taxon>Spiralia</taxon>
        <taxon>Lophotrochozoa</taxon>
        <taxon>Mollusca</taxon>
        <taxon>Bivalvia</taxon>
        <taxon>Autobranchia</taxon>
        <taxon>Heteroconchia</taxon>
        <taxon>Euheterodonta</taxon>
        <taxon>Imparidentia</taxon>
        <taxon>Neoheterodontei</taxon>
        <taxon>Myida</taxon>
        <taxon>Dreissenoidea</taxon>
        <taxon>Dreissenidae</taxon>
        <taxon>Dreissena</taxon>
    </lineage>
</organism>
<dbReference type="InterPro" id="IPR013087">
    <property type="entry name" value="Znf_C2H2_type"/>
</dbReference>
<keyword evidence="5" id="KW-0862">Zinc</keyword>
<feature type="domain" description="C2H2-type" evidence="11">
    <location>
        <begin position="260"/>
        <end position="287"/>
    </location>
</feature>
<dbReference type="Pfam" id="PF00096">
    <property type="entry name" value="zf-C2H2"/>
    <property type="match status" value="2"/>
</dbReference>
<accession>A0A9D4G326</accession>
<evidence type="ECO:0000256" key="8">
    <source>
        <dbReference type="ARBA" id="ARBA00023242"/>
    </source>
</evidence>
<keyword evidence="6" id="KW-0805">Transcription regulation</keyword>
<reference evidence="12" key="2">
    <citation type="submission" date="2020-11" db="EMBL/GenBank/DDBJ databases">
        <authorList>
            <person name="McCartney M.A."/>
            <person name="Auch B."/>
            <person name="Kono T."/>
            <person name="Mallez S."/>
            <person name="Becker A."/>
            <person name="Gohl D.M."/>
            <person name="Silverstein K.A.T."/>
            <person name="Koren S."/>
            <person name="Bechman K.B."/>
            <person name="Herman A."/>
            <person name="Abrahante J.E."/>
            <person name="Garbe J."/>
        </authorList>
    </citation>
    <scope>NUCLEOTIDE SEQUENCE</scope>
    <source>
        <strain evidence="12">Duluth1</strain>
        <tissue evidence="12">Whole animal</tissue>
    </source>
</reference>
<feature type="domain" description="C2H2-type" evidence="11">
    <location>
        <begin position="232"/>
        <end position="259"/>
    </location>
</feature>
<gene>
    <name evidence="12" type="ORF">DPMN_138055</name>
</gene>
<dbReference type="GO" id="GO:0005634">
    <property type="term" value="C:nucleus"/>
    <property type="evidence" value="ECO:0007669"/>
    <property type="project" value="UniProtKB-SubCell"/>
</dbReference>
<comment type="caution">
    <text evidence="12">The sequence shown here is derived from an EMBL/GenBank/DDBJ whole genome shotgun (WGS) entry which is preliminary data.</text>
</comment>
<feature type="domain" description="C2H2-type" evidence="11">
    <location>
        <begin position="154"/>
        <end position="183"/>
    </location>
</feature>
<keyword evidence="4 9" id="KW-0863">Zinc-finger</keyword>
<evidence type="ECO:0000256" key="7">
    <source>
        <dbReference type="ARBA" id="ARBA00023163"/>
    </source>
</evidence>
<evidence type="ECO:0000313" key="13">
    <source>
        <dbReference type="Proteomes" id="UP000828390"/>
    </source>
</evidence>
<keyword evidence="7" id="KW-0804">Transcription</keyword>
<evidence type="ECO:0000256" key="6">
    <source>
        <dbReference type="ARBA" id="ARBA00023015"/>
    </source>
</evidence>
<evidence type="ECO:0000259" key="11">
    <source>
        <dbReference type="PROSITE" id="PS50157"/>
    </source>
</evidence>
<dbReference type="SMART" id="SM00355">
    <property type="entry name" value="ZnF_C2H2"/>
    <property type="match status" value="5"/>
</dbReference>
<evidence type="ECO:0000256" key="4">
    <source>
        <dbReference type="ARBA" id="ARBA00022771"/>
    </source>
</evidence>
<feature type="region of interest" description="Disordered" evidence="10">
    <location>
        <begin position="176"/>
        <end position="204"/>
    </location>
</feature>
<dbReference type="FunFam" id="3.30.160.60:FF:000690">
    <property type="entry name" value="Zinc finger protein 354C"/>
    <property type="match status" value="1"/>
</dbReference>
<dbReference type="PANTHER" id="PTHR24394:SF48">
    <property type="entry name" value="ZINC FINGER PROTEIN 771"/>
    <property type="match status" value="1"/>
</dbReference>
<feature type="compositionally biased region" description="Polar residues" evidence="10">
    <location>
        <begin position="181"/>
        <end position="193"/>
    </location>
</feature>
<evidence type="ECO:0000256" key="5">
    <source>
        <dbReference type="ARBA" id="ARBA00022833"/>
    </source>
</evidence>
<dbReference type="GO" id="GO:0000981">
    <property type="term" value="F:DNA-binding transcription factor activity, RNA polymerase II-specific"/>
    <property type="evidence" value="ECO:0007669"/>
    <property type="project" value="TreeGrafter"/>
</dbReference>
<keyword evidence="8" id="KW-0539">Nucleus</keyword>
<evidence type="ECO:0000256" key="2">
    <source>
        <dbReference type="ARBA" id="ARBA00022723"/>
    </source>
</evidence>
<dbReference type="SUPFAM" id="SSF57667">
    <property type="entry name" value="beta-beta-alpha zinc fingers"/>
    <property type="match status" value="2"/>
</dbReference>
<evidence type="ECO:0000256" key="3">
    <source>
        <dbReference type="ARBA" id="ARBA00022737"/>
    </source>
</evidence>
<dbReference type="FunFam" id="3.30.160.60:FF:000286">
    <property type="entry name" value="Zinc finger protein 770"/>
    <property type="match status" value="1"/>
</dbReference>
<keyword evidence="2" id="KW-0479">Metal-binding</keyword>
<dbReference type="Proteomes" id="UP000828390">
    <property type="component" value="Unassembled WGS sequence"/>
</dbReference>
<sequence length="329" mass="36905">MLTNENYCFDQEMMSNANPCVDQEMLTHANPNVDRDMLTNGNPCDDREILVSLGSYCKSPGMLTSYDSCFSKDEGKFWCDTCGHGLADLGSLSQHISEHIVDSMANTNDSHVSHTSHTGLLIDQKPITDDDVKIEIGDTRLGTPDIYQIAESQYTCTCSVCGEVFLEMQEFKRHQHVHSGAGTSSPNGSSPQVKQEMMKSERGHKSKVCYSGFIVSSNLTEPIRIHRSNRRHHCSVCEKGFLHGSDLIEHMRIHSGEWPLSCNVCEKGFVTRSQLTQHIRIHTGELPHSCSVCGKGFVSRSNLTEHIRIHMREQATQLQCLWKGICLQF</sequence>
<evidence type="ECO:0000256" key="9">
    <source>
        <dbReference type="PROSITE-ProRule" id="PRU00042"/>
    </source>
</evidence>
<dbReference type="AlphaFoldDB" id="A0A9D4G326"/>
<dbReference type="InterPro" id="IPR036236">
    <property type="entry name" value="Znf_C2H2_sf"/>
</dbReference>
<dbReference type="PROSITE" id="PS00028">
    <property type="entry name" value="ZINC_FINGER_C2H2_1"/>
    <property type="match status" value="5"/>
</dbReference>
<dbReference type="Pfam" id="PF13912">
    <property type="entry name" value="zf-C2H2_6"/>
    <property type="match status" value="1"/>
</dbReference>
<keyword evidence="13" id="KW-1185">Reference proteome</keyword>
<dbReference type="GO" id="GO:0008270">
    <property type="term" value="F:zinc ion binding"/>
    <property type="evidence" value="ECO:0007669"/>
    <property type="project" value="UniProtKB-KW"/>
</dbReference>
<dbReference type="PANTHER" id="PTHR24394">
    <property type="entry name" value="ZINC FINGER PROTEIN"/>
    <property type="match status" value="1"/>
</dbReference>
<evidence type="ECO:0000256" key="10">
    <source>
        <dbReference type="SAM" id="MobiDB-lite"/>
    </source>
</evidence>